<sequence>MAEYLGSDYIYSLKPNPADLAVPQIDEDYIRKKISKAFQIAKNCRVEIIMKDNHTIGKNPENVKRWSRIAKEEAENL</sequence>
<reference evidence="1" key="1">
    <citation type="submission" date="2017-02" db="EMBL/GenBank/DDBJ databases">
        <title>Delving into the versatile metabolic prowess of the omnipresent phylum Bacteroidetes.</title>
        <authorList>
            <person name="Nobu M.K."/>
            <person name="Mei R."/>
            <person name="Narihiro T."/>
            <person name="Kuroda K."/>
            <person name="Liu W.-T."/>
        </authorList>
    </citation>
    <scope>NUCLEOTIDE SEQUENCE</scope>
    <source>
        <strain evidence="1">ADurb.Bin276</strain>
    </source>
</reference>
<dbReference type="EMBL" id="MWBQ01000043">
    <property type="protein sequence ID" value="OQA59957.1"/>
    <property type="molecule type" value="Genomic_DNA"/>
</dbReference>
<name>A0A1V5SZJ8_9BACT</name>
<organism evidence="1">
    <name type="scientific">Candidatus Atribacter allofermentans</name>
    <dbReference type="NCBI Taxonomy" id="1852833"/>
    <lineage>
        <taxon>Bacteria</taxon>
        <taxon>Pseudomonadati</taxon>
        <taxon>Atribacterota</taxon>
        <taxon>Atribacteria</taxon>
        <taxon>Atribacterales</taxon>
        <taxon>Atribacteraceae</taxon>
        <taxon>Atribacter</taxon>
    </lineage>
</organism>
<gene>
    <name evidence="1" type="ORF">BWY41_00726</name>
</gene>
<evidence type="ECO:0000313" key="1">
    <source>
        <dbReference type="EMBL" id="OQA59957.1"/>
    </source>
</evidence>
<comment type="caution">
    <text evidence="1">The sequence shown here is derived from an EMBL/GenBank/DDBJ whole genome shotgun (WGS) entry which is preliminary data.</text>
</comment>
<protein>
    <submittedName>
        <fullName evidence="1">Uncharacterized protein</fullName>
    </submittedName>
</protein>
<accession>A0A1V5SZJ8</accession>
<proteinExistence type="predicted"/>
<dbReference type="Proteomes" id="UP000485569">
    <property type="component" value="Unassembled WGS sequence"/>
</dbReference>
<dbReference type="AlphaFoldDB" id="A0A1V5SZJ8"/>